<dbReference type="RefSeq" id="WP_126148532.1">
    <property type="nucleotide sequence ID" value="NZ_JBHTMH010000006.1"/>
</dbReference>
<dbReference type="GO" id="GO:1902201">
    <property type="term" value="P:negative regulation of bacterial-type flagellum-dependent cell motility"/>
    <property type="evidence" value="ECO:0007669"/>
    <property type="project" value="TreeGrafter"/>
</dbReference>
<dbReference type="SUPFAM" id="SSF55785">
    <property type="entry name" value="PYP-like sensor domain (PAS domain)"/>
    <property type="match status" value="1"/>
</dbReference>
<keyword evidence="4" id="KW-0808">Transferase</keyword>
<gene>
    <name evidence="4" type="primary">ydeH</name>
    <name evidence="4" type="ORF">DEVEQU_00016</name>
</gene>
<dbReference type="InterPro" id="IPR043128">
    <property type="entry name" value="Rev_trsase/Diguanyl_cyclase"/>
</dbReference>
<dbReference type="EMBL" id="UZWD01000004">
    <property type="protein sequence ID" value="VDS02897.1"/>
    <property type="molecule type" value="Genomic_DNA"/>
</dbReference>
<dbReference type="GO" id="GO:0043709">
    <property type="term" value="P:cell adhesion involved in single-species biofilm formation"/>
    <property type="evidence" value="ECO:0007669"/>
    <property type="project" value="TreeGrafter"/>
</dbReference>
<dbReference type="AlphaFoldDB" id="A0A3S4GGY3"/>
<keyword evidence="5" id="KW-1185">Reference proteome</keyword>
<evidence type="ECO:0000256" key="1">
    <source>
        <dbReference type="ARBA" id="ARBA00012528"/>
    </source>
</evidence>
<organism evidence="4 5">
    <name type="scientific">Devosia equisanguinis</name>
    <dbReference type="NCBI Taxonomy" id="2490941"/>
    <lineage>
        <taxon>Bacteria</taxon>
        <taxon>Pseudomonadati</taxon>
        <taxon>Pseudomonadota</taxon>
        <taxon>Alphaproteobacteria</taxon>
        <taxon>Hyphomicrobiales</taxon>
        <taxon>Devosiaceae</taxon>
        <taxon>Devosia</taxon>
    </lineage>
</organism>
<evidence type="ECO:0000259" key="3">
    <source>
        <dbReference type="PROSITE" id="PS50887"/>
    </source>
</evidence>
<dbReference type="Proteomes" id="UP000268844">
    <property type="component" value="Unassembled WGS sequence"/>
</dbReference>
<dbReference type="GO" id="GO:0005886">
    <property type="term" value="C:plasma membrane"/>
    <property type="evidence" value="ECO:0007669"/>
    <property type="project" value="TreeGrafter"/>
</dbReference>
<protein>
    <recommendedName>
        <fullName evidence="1">diguanylate cyclase</fullName>
        <ecNumber evidence="1">2.7.7.65</ecNumber>
    </recommendedName>
</protein>
<dbReference type="Pfam" id="PF00990">
    <property type="entry name" value="GGDEF"/>
    <property type="match status" value="1"/>
</dbReference>
<dbReference type="InterPro" id="IPR029787">
    <property type="entry name" value="Nucleotide_cyclase"/>
</dbReference>
<feature type="domain" description="GGDEF" evidence="3">
    <location>
        <begin position="173"/>
        <end position="303"/>
    </location>
</feature>
<dbReference type="GO" id="GO:0052621">
    <property type="term" value="F:diguanylate cyclase activity"/>
    <property type="evidence" value="ECO:0007669"/>
    <property type="project" value="UniProtKB-EC"/>
</dbReference>
<name>A0A3S4GGY3_9HYPH</name>
<reference evidence="4 5" key="1">
    <citation type="submission" date="2018-12" db="EMBL/GenBank/DDBJ databases">
        <authorList>
            <person name="Criscuolo A."/>
        </authorList>
    </citation>
    <scope>NUCLEOTIDE SEQUENCE [LARGE SCALE GENOMIC DNA]</scope>
    <source>
        <strain evidence="4">ACIP1116281</strain>
    </source>
</reference>
<accession>A0A3S4GGY3</accession>
<dbReference type="EC" id="2.7.7.65" evidence="1"/>
<dbReference type="OrthoDB" id="9812260at2"/>
<dbReference type="FunFam" id="3.30.70.270:FF:000001">
    <property type="entry name" value="Diguanylate cyclase domain protein"/>
    <property type="match status" value="1"/>
</dbReference>
<dbReference type="InterPro" id="IPR000160">
    <property type="entry name" value="GGDEF_dom"/>
</dbReference>
<keyword evidence="4" id="KW-0548">Nucleotidyltransferase</keyword>
<dbReference type="SUPFAM" id="SSF55073">
    <property type="entry name" value="Nucleotide cyclase"/>
    <property type="match status" value="1"/>
</dbReference>
<dbReference type="PROSITE" id="PS50887">
    <property type="entry name" value="GGDEF"/>
    <property type="match status" value="1"/>
</dbReference>
<evidence type="ECO:0000313" key="5">
    <source>
        <dbReference type="Proteomes" id="UP000268844"/>
    </source>
</evidence>
<evidence type="ECO:0000313" key="4">
    <source>
        <dbReference type="EMBL" id="VDS02897.1"/>
    </source>
</evidence>
<dbReference type="Gene3D" id="3.30.70.270">
    <property type="match status" value="1"/>
</dbReference>
<dbReference type="NCBIfam" id="TIGR00254">
    <property type="entry name" value="GGDEF"/>
    <property type="match status" value="1"/>
</dbReference>
<evidence type="ECO:0000256" key="2">
    <source>
        <dbReference type="ARBA" id="ARBA00034247"/>
    </source>
</evidence>
<sequence length="311" mass="33544">MFDTAAGDPFGIDRFPVGCIATDDMRVIRFANAHAAMQLDRAQDDLLGLGIETLLTPASRIFCDSYVLPILLTKGHCDEVLLTVETGSGTRAPVVVSAWVHGDRPGFVFWSFMRADKRDKLQTEVLASRNLLQKQARSLKELAARDDLTGLMNRREFTRMIAPFSAAANRAAASVVILLLDIDRFKAVNDTYGHLAGDDVLRQLGGAFAPLVGSNELAARYGGEEFIFAVTATNAEAASHFVCRLHKAAASVTGSGAPITVSIGLYCWPPQSGESFKSAVKAADRALYEAKALGRNRTMMMDADGTLVPFG</sequence>
<dbReference type="CDD" id="cd01949">
    <property type="entry name" value="GGDEF"/>
    <property type="match status" value="1"/>
</dbReference>
<dbReference type="PANTHER" id="PTHR45138">
    <property type="entry name" value="REGULATORY COMPONENTS OF SENSORY TRANSDUCTION SYSTEM"/>
    <property type="match status" value="1"/>
</dbReference>
<dbReference type="PANTHER" id="PTHR45138:SF9">
    <property type="entry name" value="DIGUANYLATE CYCLASE DGCM-RELATED"/>
    <property type="match status" value="1"/>
</dbReference>
<dbReference type="InterPro" id="IPR035965">
    <property type="entry name" value="PAS-like_dom_sf"/>
</dbReference>
<comment type="catalytic activity">
    <reaction evidence="2">
        <text>2 GTP = 3',3'-c-di-GMP + 2 diphosphate</text>
        <dbReference type="Rhea" id="RHEA:24898"/>
        <dbReference type="ChEBI" id="CHEBI:33019"/>
        <dbReference type="ChEBI" id="CHEBI:37565"/>
        <dbReference type="ChEBI" id="CHEBI:58805"/>
        <dbReference type="EC" id="2.7.7.65"/>
    </reaction>
</comment>
<proteinExistence type="predicted"/>
<dbReference type="SMART" id="SM00267">
    <property type="entry name" value="GGDEF"/>
    <property type="match status" value="1"/>
</dbReference>
<dbReference type="InterPro" id="IPR050469">
    <property type="entry name" value="Diguanylate_Cyclase"/>
</dbReference>